<evidence type="ECO:0000313" key="2">
    <source>
        <dbReference type="Proteomes" id="UP000735302"/>
    </source>
</evidence>
<protein>
    <submittedName>
        <fullName evidence="1">Uncharacterized protein</fullName>
    </submittedName>
</protein>
<reference evidence="1 2" key="1">
    <citation type="journal article" date="2021" name="Elife">
        <title>Chloroplast acquisition without the gene transfer in kleptoplastic sea slugs, Plakobranchus ocellatus.</title>
        <authorList>
            <person name="Maeda T."/>
            <person name="Takahashi S."/>
            <person name="Yoshida T."/>
            <person name="Shimamura S."/>
            <person name="Takaki Y."/>
            <person name="Nagai Y."/>
            <person name="Toyoda A."/>
            <person name="Suzuki Y."/>
            <person name="Arimoto A."/>
            <person name="Ishii H."/>
            <person name="Satoh N."/>
            <person name="Nishiyama T."/>
            <person name="Hasebe M."/>
            <person name="Maruyama T."/>
            <person name="Minagawa J."/>
            <person name="Obokata J."/>
            <person name="Shigenobu S."/>
        </authorList>
    </citation>
    <scope>NUCLEOTIDE SEQUENCE [LARGE SCALE GENOMIC DNA]</scope>
</reference>
<proteinExistence type="predicted"/>
<dbReference type="EMBL" id="BLXT01006781">
    <property type="protein sequence ID" value="GFO33556.1"/>
    <property type="molecule type" value="Genomic_DNA"/>
</dbReference>
<organism evidence="1 2">
    <name type="scientific">Plakobranchus ocellatus</name>
    <dbReference type="NCBI Taxonomy" id="259542"/>
    <lineage>
        <taxon>Eukaryota</taxon>
        <taxon>Metazoa</taxon>
        <taxon>Spiralia</taxon>
        <taxon>Lophotrochozoa</taxon>
        <taxon>Mollusca</taxon>
        <taxon>Gastropoda</taxon>
        <taxon>Heterobranchia</taxon>
        <taxon>Euthyneura</taxon>
        <taxon>Panpulmonata</taxon>
        <taxon>Sacoglossa</taxon>
        <taxon>Placobranchoidea</taxon>
        <taxon>Plakobranchidae</taxon>
        <taxon>Plakobranchus</taxon>
    </lineage>
</organism>
<name>A0AAV4CNW3_9GAST</name>
<gene>
    <name evidence="1" type="ORF">PoB_006006100</name>
</gene>
<keyword evidence="2" id="KW-1185">Reference proteome</keyword>
<comment type="caution">
    <text evidence="1">The sequence shown here is derived from an EMBL/GenBank/DDBJ whole genome shotgun (WGS) entry which is preliminary data.</text>
</comment>
<dbReference type="AlphaFoldDB" id="A0AAV4CNW3"/>
<sequence>MFVKNVVLCDNCWPGRSGRQGISGYPLYSRSTSCSDKFPVIGMRQRKEKKKKNSLRNSLSMQREGKGEGFCSKVISGFWALCQARAPVAGLEFATEGPLTDLRKDSLASVPPTPPGKKERRSLYDVVIVVKLWRPITTWAGYITCKLVRVLVRILVLVLGNLQPTETLKVLRLVPHSVSAWPTGTALVAQK</sequence>
<evidence type="ECO:0000313" key="1">
    <source>
        <dbReference type="EMBL" id="GFO33556.1"/>
    </source>
</evidence>
<dbReference type="Proteomes" id="UP000735302">
    <property type="component" value="Unassembled WGS sequence"/>
</dbReference>
<accession>A0AAV4CNW3</accession>